<feature type="transmembrane region" description="Helical" evidence="1">
    <location>
        <begin position="34"/>
        <end position="55"/>
    </location>
</feature>
<keyword evidence="1" id="KW-0812">Transmembrane</keyword>
<dbReference type="Proteomes" id="UP000308760">
    <property type="component" value="Unassembled WGS sequence"/>
</dbReference>
<feature type="transmembrane region" description="Helical" evidence="1">
    <location>
        <begin position="232"/>
        <end position="261"/>
    </location>
</feature>
<reference evidence="3" key="1">
    <citation type="submission" date="2019-04" db="EMBL/GenBank/DDBJ databases">
        <title>Nocardioides xinjiangensis sp. nov.</title>
        <authorList>
            <person name="Liu S."/>
        </authorList>
    </citation>
    <scope>NUCLEOTIDE SEQUENCE [LARGE SCALE GENOMIC DNA]</scope>
    <source>
        <strain evidence="3">18</strain>
    </source>
</reference>
<name>A0A4S8QIV4_9ACTN</name>
<feature type="transmembrane region" description="Helical" evidence="1">
    <location>
        <begin position="75"/>
        <end position="96"/>
    </location>
</feature>
<accession>A0A4S8QIV4</accession>
<evidence type="ECO:0000256" key="1">
    <source>
        <dbReference type="SAM" id="Phobius"/>
    </source>
</evidence>
<sequence length="326" mass="32953">MTDTQETWNVEASATLKVKASRSGPARPRRRGQAALIALAVGALASLGGVLYSLYRLTGMSDGLDQTGLIILANSLFSPIIVTAFAGAVGGVAVGGSIAARLRGPSRALIAAGFCAVGLLTGAVAYVLFSVDAAVAAALGAILFASAVLGGLFSLPRARVPVIAGLVSTMVMLAFMYGRGLLETSSVSLFSDPLDEYGALGTAAPFVAGLVCGLVAFGLLRGATGKSKLPGYLFAGAMPGAIWLVSTIIAQAGVEIVLGVGDAEVSSLDSAYLSLAFQSQYNGSMTAMFAGALCSVLAYGLLIPKDARSSQSAVGGQDLEEVEFRS</sequence>
<dbReference type="AlphaFoldDB" id="A0A4S8QIV4"/>
<feature type="transmembrane region" description="Helical" evidence="1">
    <location>
        <begin position="135"/>
        <end position="153"/>
    </location>
</feature>
<organism evidence="2 3">
    <name type="scientific">Glycomyces buryatensis</name>
    <dbReference type="NCBI Taxonomy" id="2570927"/>
    <lineage>
        <taxon>Bacteria</taxon>
        <taxon>Bacillati</taxon>
        <taxon>Actinomycetota</taxon>
        <taxon>Actinomycetes</taxon>
        <taxon>Glycomycetales</taxon>
        <taxon>Glycomycetaceae</taxon>
        <taxon>Glycomyces</taxon>
    </lineage>
</organism>
<dbReference type="EMBL" id="STGY01000007">
    <property type="protein sequence ID" value="THV43192.1"/>
    <property type="molecule type" value="Genomic_DNA"/>
</dbReference>
<feature type="transmembrane region" description="Helical" evidence="1">
    <location>
        <begin position="197"/>
        <end position="220"/>
    </location>
</feature>
<proteinExistence type="predicted"/>
<comment type="caution">
    <text evidence="2">The sequence shown here is derived from an EMBL/GenBank/DDBJ whole genome shotgun (WGS) entry which is preliminary data.</text>
</comment>
<feature type="transmembrane region" description="Helical" evidence="1">
    <location>
        <begin position="108"/>
        <end position="129"/>
    </location>
</feature>
<protein>
    <submittedName>
        <fullName evidence="2">Uncharacterized protein</fullName>
    </submittedName>
</protein>
<evidence type="ECO:0000313" key="2">
    <source>
        <dbReference type="EMBL" id="THV43192.1"/>
    </source>
</evidence>
<feature type="transmembrane region" description="Helical" evidence="1">
    <location>
        <begin position="281"/>
        <end position="302"/>
    </location>
</feature>
<dbReference type="RefSeq" id="WP_136533032.1">
    <property type="nucleotide sequence ID" value="NZ_STGY01000007.1"/>
</dbReference>
<reference evidence="2 3" key="2">
    <citation type="submission" date="2019-05" db="EMBL/GenBank/DDBJ databases">
        <title>Glycomyces buryatensis sp. nov.</title>
        <authorList>
            <person name="Nikitina E."/>
        </authorList>
    </citation>
    <scope>NUCLEOTIDE SEQUENCE [LARGE SCALE GENOMIC DNA]</scope>
    <source>
        <strain evidence="2 3">18</strain>
    </source>
</reference>
<keyword evidence="3" id="KW-1185">Reference proteome</keyword>
<dbReference type="OrthoDB" id="5195002at2"/>
<feature type="transmembrane region" description="Helical" evidence="1">
    <location>
        <begin position="160"/>
        <end position="177"/>
    </location>
</feature>
<keyword evidence="1" id="KW-0472">Membrane</keyword>
<gene>
    <name evidence="2" type="ORF">FAB82_02890</name>
</gene>
<evidence type="ECO:0000313" key="3">
    <source>
        <dbReference type="Proteomes" id="UP000308760"/>
    </source>
</evidence>
<keyword evidence="1" id="KW-1133">Transmembrane helix</keyword>